<evidence type="ECO:0000256" key="1">
    <source>
        <dbReference type="ARBA" id="ARBA00004138"/>
    </source>
</evidence>
<dbReference type="SUPFAM" id="SSF49354">
    <property type="entry name" value="PapD-like"/>
    <property type="match status" value="1"/>
</dbReference>
<keyword evidence="4" id="KW-0969">Cilium</keyword>
<dbReference type="PANTHER" id="PTHR23053:SF0">
    <property type="entry name" value="HYDROCEPHALUS-INDUCING PROTEIN HOMOLOG"/>
    <property type="match status" value="1"/>
</dbReference>
<evidence type="ECO:0000256" key="6">
    <source>
        <dbReference type="SAM" id="MobiDB-lite"/>
    </source>
</evidence>
<protein>
    <submittedName>
        <fullName evidence="9">PapD-like protein</fullName>
    </submittedName>
</protein>
<dbReference type="InterPro" id="IPR013783">
    <property type="entry name" value="Ig-like_fold"/>
</dbReference>
<dbReference type="Proteomes" id="UP000054937">
    <property type="component" value="Unassembled WGS sequence"/>
</dbReference>
<keyword evidence="10" id="KW-1185">Reference proteome</keyword>
<proteinExistence type="predicted"/>
<evidence type="ECO:0000259" key="8">
    <source>
        <dbReference type="Pfam" id="PF24507"/>
    </source>
</evidence>
<dbReference type="InterPro" id="IPR053879">
    <property type="entry name" value="HYDIN_VesB_CFA65-like_Ig"/>
</dbReference>
<dbReference type="PANTHER" id="PTHR23053">
    <property type="entry name" value="DLEC1 DELETED IN LUNG AND ESOPHAGEAL CANCER 1"/>
    <property type="match status" value="1"/>
</dbReference>
<dbReference type="Pfam" id="PF22544">
    <property type="entry name" value="HYDIN_VesB_CFA65-like_Ig"/>
    <property type="match status" value="1"/>
</dbReference>
<sequence>MVFHYNKSQLIKSFLEIVPKPEYPDPNTQPIPEPQFQQILVHPSKLNQDRKPQDPNSTVNKFFQILTPQEQEKLFVPTLEQWKALLAQKKKEKEQLEKAEMEAEEEERLKNQEQEEEQYKPQTPADSKRPTTREKKEQDQQEGKTKPHAQFDEVLNTEQEKNEEVNLRKQNSNFSKQQSFRTTRRKKDEIKEEEQLVGYEPPKFEREELVENKSRWVIPAKRTVNLVIRFFTKAIGTYEGKLDFENFFSLHNYQVDVTGISDFPSISQMPKQIYWNVKKSRPVEAPQSYLSKVYVTSEKIFDFGPLLIGKNPQEREKDKQMQGVNSQTFQISNSGKFDAKIQFGLLSSVIENNQDYKKDIFFFEPKELVIPENEPPQTVRVWAIPNEAREFKDDLIVMIQDNPNPVILPMKATGAKPQIDIIEGEPVLFDRLLLNQSDTKVIQLQNNGLIPCKWKLTGIESLPEEFNIENTFGELKPTQKTEVLVSFKALKQQKFSQQLTLQVEDVENIGIKQEDQIIKIDAEAFDITVEFKFPDGNEENLLDFDNVRVGDIKDQFFNVKNNGLYQVKFSFAMKKKLFKDNFSIEPEMLDLEPQQEKQIRVRFCSQNEVKLHTQRHNTDIIMEIKEGQTQELFKPVPINVKVNSVFSKYSIIPIRNLNFGAIQFNETKKLQFEIKNEGLFDFNYTIFDFKDEEFRKQLQEQKQQEQEARLQEALQVEDPKAKGAKKAAKKDTKAQDNKKSKKSGKGDDPTGMKRVGQWSINPSTGSVGPDSSAVIEIEFSGNGMKLYQEKLAIDVSGRDPADSSDGIEYDVVGESCIPGINCDNFESIFEEQIIVASQTSSQDILNKVNSNVFFYEEKTFHFGTLVPAKFPDGICEKFKIINPYKIPCTVKFDVRKRNANSNENFCFEISKKEAKIHPNEHVYVKVYFKPTIMAQYHGIFEAIVQNGEQNPKSHKLVFDLRGEGAMPTIKLEKPKEYHNESTPILKFQKVRVGKSVTLPIVLQNPGSIPATCKWDLNAHEDFRFVDQNSFSLTPKTYATFNIEFCPKNPGQKQWEIACQTMLNPYELTKFMIQGEGFYEDVVFENLPDKLEDEINLGDCVINQEKKAHFAIKNNSDQPIKFNWNTQGYEEFTFYPRTGHINSNSTMNVFIVFKSLKSVTHNKVPIFLETQKITQTQQKEFQEWNDTLTNIKYVTQTEFDWYMKKKEEAEQRRKEEEAQQQQNKKQKKQDKKPAKKGKQEEDQVQAERPPTPKKGEESCIPYEEPVPEPQYEAIEKSEGQTALKVSVISDFARYEVSTREIFFNPTLMYTQRSYQFTVKNTSLINLKYSCKIIQYEDNMPIVDPGYFYLSPKNGQISPQSIENFEVTFLPTEVSSNNERFIIISIDDLEPNAEPLVIELDGEAERPICHFELPPSNYREKKPDLDSQYNIIEFSSLGTKVKNAKRFYAVNPTATGYEFQWQRVQAEKLPPSANVQNENFFKCVTQKGICLSGKKFEMIFEYTPDVIGAHESYWIFEIPELNLKQYFLLVGSVIEPNVFFNVGKVNFGPLLIGGKNKETVYLKNLEEIPVPFVIDKKSVMGDPDYGHSLTVSPMQGTIRANGQVPIELNFHPQVESDYNYNLLCSIKRKSRPVGLNIKGIGYILSHSVFLENQSAPLESTQTQVVRFGDIYINEKRTRKITIQNKGQFNFDFSIKKSANFSFISISHEHGTVKQNENFEIEVHFVPIAEYNLTKNKCQFQLNITSGPSYVFQLQGSSKKPGVDLSFTQYDFGPQFVLKQPLPKTIYLEVKNRDHAAMSIETNFEKKNYLDVQLASGQVIMPLQVETFKNEKGLIQQMEQNILKIPITFTPRECKKYDETFTLDINNLYKVDIRVTGEGTPYKLELEKTEDTNLEFGVARVNQSITKIVPIINNSRKPITINLNLKEQKEELKKLYLRVIPDESEFVINPREKREIEVTFNPKARLHQFRKELMYQIVENQEQRKLLNINGTCHGIELKLLEDTVGFGVVVINSKKTLPVNLSNMGDIGAKFEWDTTFCKKFFTISPSKGYIPPHEEQVFNITFHPNVVDSDIRFDKVRCNIEGSDPLYLNLLGKCMAQPAEQIQSLDFQTIVRTPQVKKVQVKNPSNEACKIKVSVSANNTQFKDYFKGKETLEIGPSATVDYELTYLPLTMTAVEEGQENKHTGHLFFPLPDGTALLYNLTGSSQPPNPEKVFDVNCKAKQTKIQVIPIKNWLKQLQRFKITWEIESEEKNSIFISGANTFDVAAQAEKDYKLSLYALKQINAKVTITFKNEKTGEYLQYKINFNVSPPDALKPIELTSVVREIITKLVTVENPLDKQVEITKEQLTVDSDTITFNPSSFTIPAYSEAGFEIVYRPLLAKEENAKVQLKSQELGDFTYPLILKGVAPSAISRTMNMQAMLGADIVQMFKITNYCKKPTQYTARIDKVGAKVQPVDPKAKGGKEAQAQVDFTVEVPTQQVQQADTQEGNDVVFNIRYEPSNLGQAQAQLTIQSPEGGEYQCILNGQSQPPQPKGPFKMAGAKPEPIQFKNPFFEAQEFTIRIDNPNFTTSVKSPLKIDGKKPVPIPIQFKAGGGSNNGRLIITAEKGNYPPWIFYLQGE</sequence>
<evidence type="ECO:0000256" key="3">
    <source>
        <dbReference type="ARBA" id="ARBA00022490"/>
    </source>
</evidence>
<feature type="compositionally biased region" description="Basic and acidic residues" evidence="6">
    <location>
        <begin position="701"/>
        <end position="710"/>
    </location>
</feature>
<feature type="compositionally biased region" description="Basic and acidic residues" evidence="6">
    <location>
        <begin position="158"/>
        <end position="167"/>
    </location>
</feature>
<dbReference type="GO" id="GO:1904158">
    <property type="term" value="P:axonemal central apparatus assembly"/>
    <property type="evidence" value="ECO:0007669"/>
    <property type="project" value="TreeGrafter"/>
</dbReference>
<evidence type="ECO:0000256" key="4">
    <source>
        <dbReference type="ARBA" id="ARBA00023069"/>
    </source>
</evidence>
<dbReference type="Gene3D" id="2.60.40.10">
    <property type="entry name" value="Immunoglobulins"/>
    <property type="match status" value="13"/>
</dbReference>
<organism evidence="9 10">
    <name type="scientific">Pseudocohnilembus persalinus</name>
    <name type="common">Ciliate</name>
    <dbReference type="NCBI Taxonomy" id="266149"/>
    <lineage>
        <taxon>Eukaryota</taxon>
        <taxon>Sar</taxon>
        <taxon>Alveolata</taxon>
        <taxon>Ciliophora</taxon>
        <taxon>Intramacronucleata</taxon>
        <taxon>Oligohymenophorea</taxon>
        <taxon>Scuticociliatia</taxon>
        <taxon>Philasterida</taxon>
        <taxon>Pseudocohnilembidae</taxon>
        <taxon>Pseudocohnilembus</taxon>
    </lineage>
</organism>
<evidence type="ECO:0000313" key="10">
    <source>
        <dbReference type="Proteomes" id="UP000054937"/>
    </source>
</evidence>
<evidence type="ECO:0000259" key="7">
    <source>
        <dbReference type="Pfam" id="PF22544"/>
    </source>
</evidence>
<name>A0A0V0QQD5_PSEPJ</name>
<feature type="compositionally biased region" description="Basic and acidic residues" evidence="6">
    <location>
        <begin position="89"/>
        <end position="119"/>
    </location>
</feature>
<feature type="region of interest" description="Disordered" evidence="6">
    <location>
        <begin position="89"/>
        <end position="187"/>
    </location>
</feature>
<dbReference type="InParanoid" id="A0A0V0QQD5"/>
<feature type="domain" description="HYDIN/VesB/CFA65-like Ig-like" evidence="7">
    <location>
        <begin position="1535"/>
        <end position="1637"/>
    </location>
</feature>
<dbReference type="InterPro" id="IPR033305">
    <property type="entry name" value="Hydin-like"/>
</dbReference>
<dbReference type="InterPro" id="IPR008962">
    <property type="entry name" value="PapD-like_sf"/>
</dbReference>
<dbReference type="OMA" id="CTEKTMY"/>
<dbReference type="Pfam" id="PF24507">
    <property type="entry name" value="Ig_CFAP65_4th"/>
    <property type="match status" value="1"/>
</dbReference>
<feature type="compositionally biased region" description="Basic and acidic residues" evidence="6">
    <location>
        <begin position="126"/>
        <end position="151"/>
    </location>
</feature>
<keyword evidence="5" id="KW-0966">Cell projection</keyword>
<gene>
    <name evidence="9" type="ORF">PPERSA_06048</name>
</gene>
<feature type="region of interest" description="Disordered" evidence="6">
    <location>
        <begin position="1209"/>
        <end position="1266"/>
    </location>
</feature>
<reference evidence="9 10" key="1">
    <citation type="journal article" date="2015" name="Sci. Rep.">
        <title>Genome of the facultative scuticociliatosis pathogen Pseudocohnilembus persalinus provides insight into its virulence through horizontal gene transfer.</title>
        <authorList>
            <person name="Xiong J."/>
            <person name="Wang G."/>
            <person name="Cheng J."/>
            <person name="Tian M."/>
            <person name="Pan X."/>
            <person name="Warren A."/>
            <person name="Jiang C."/>
            <person name="Yuan D."/>
            <person name="Miao W."/>
        </authorList>
    </citation>
    <scope>NUCLEOTIDE SEQUENCE [LARGE SCALE GENOMIC DNA]</scope>
    <source>
        <strain evidence="9">36N120E</strain>
    </source>
</reference>
<evidence type="ECO:0000313" key="9">
    <source>
        <dbReference type="EMBL" id="KRX04495.1"/>
    </source>
</evidence>
<comment type="caution">
    <text evidence="9">The sequence shown here is derived from an EMBL/GenBank/DDBJ whole genome shotgun (WGS) entry which is preliminary data.</text>
</comment>
<dbReference type="GO" id="GO:0005930">
    <property type="term" value="C:axoneme"/>
    <property type="evidence" value="ECO:0007669"/>
    <property type="project" value="TreeGrafter"/>
</dbReference>
<feature type="domain" description="CFAP65 fourth Ig-like" evidence="8">
    <location>
        <begin position="2002"/>
        <end position="2094"/>
    </location>
</feature>
<keyword evidence="3" id="KW-0963">Cytoplasm</keyword>
<dbReference type="OrthoDB" id="442692at2759"/>
<feature type="compositionally biased region" description="Basic residues" evidence="6">
    <location>
        <begin position="1223"/>
        <end position="1235"/>
    </location>
</feature>
<feature type="compositionally biased region" description="Basic and acidic residues" evidence="6">
    <location>
        <begin position="729"/>
        <end position="751"/>
    </location>
</feature>
<evidence type="ECO:0000256" key="5">
    <source>
        <dbReference type="ARBA" id="ARBA00023273"/>
    </source>
</evidence>
<accession>A0A0V0QQD5</accession>
<evidence type="ECO:0000256" key="2">
    <source>
        <dbReference type="ARBA" id="ARBA00004496"/>
    </source>
</evidence>
<dbReference type="InterPro" id="IPR058536">
    <property type="entry name" value="Ig_CFAP65_4th"/>
</dbReference>
<dbReference type="EMBL" id="LDAU01000115">
    <property type="protein sequence ID" value="KRX04495.1"/>
    <property type="molecule type" value="Genomic_DNA"/>
</dbReference>
<feature type="region of interest" description="Disordered" evidence="6">
    <location>
        <begin position="701"/>
        <end position="771"/>
    </location>
</feature>
<feature type="compositionally biased region" description="Polar residues" evidence="6">
    <location>
        <begin position="168"/>
        <end position="181"/>
    </location>
</feature>
<dbReference type="GO" id="GO:0003341">
    <property type="term" value="P:cilium movement"/>
    <property type="evidence" value="ECO:0007669"/>
    <property type="project" value="TreeGrafter"/>
</dbReference>
<comment type="subcellular location">
    <subcellularLocation>
        <location evidence="1">Cell projection</location>
        <location evidence="1">Cilium</location>
    </subcellularLocation>
    <subcellularLocation>
        <location evidence="2">Cytoplasm</location>
    </subcellularLocation>
</comment>